<dbReference type="Proteomes" id="UP000622797">
    <property type="component" value="Unassembled WGS sequence"/>
</dbReference>
<dbReference type="EMBL" id="JABEXW010000345">
    <property type="protein sequence ID" value="KAF4965516.1"/>
    <property type="molecule type" value="Genomic_DNA"/>
</dbReference>
<evidence type="ECO:0000313" key="7">
    <source>
        <dbReference type="Proteomes" id="UP000622797"/>
    </source>
</evidence>
<dbReference type="PRINTS" id="PR00081">
    <property type="entry name" value="GDHRDH"/>
</dbReference>
<reference evidence="6" key="1">
    <citation type="journal article" date="2020" name="BMC Genomics">
        <title>Correction to: Identification and distribution of gene clusters required for synthesis of sphingolipid metabolism inhibitors in diverse species of the filamentous fungus Fusarium.</title>
        <authorList>
            <person name="Kim H.S."/>
            <person name="Lohmar J.M."/>
            <person name="Busman M."/>
            <person name="Brown D.W."/>
            <person name="Naumann T.A."/>
            <person name="Divon H.H."/>
            <person name="Lysoe E."/>
            <person name="Uhlig S."/>
            <person name="Proctor R.H."/>
        </authorList>
    </citation>
    <scope>NUCLEOTIDE SEQUENCE</scope>
    <source>
        <strain evidence="6">NRRL 20472</strain>
    </source>
</reference>
<evidence type="ECO:0000256" key="2">
    <source>
        <dbReference type="ARBA" id="ARBA00023002"/>
    </source>
</evidence>
<dbReference type="OrthoDB" id="5840532at2759"/>
<organism evidence="6 7">
    <name type="scientific">Fusarium sarcochroum</name>
    <dbReference type="NCBI Taxonomy" id="1208366"/>
    <lineage>
        <taxon>Eukaryota</taxon>
        <taxon>Fungi</taxon>
        <taxon>Dikarya</taxon>
        <taxon>Ascomycota</taxon>
        <taxon>Pezizomycotina</taxon>
        <taxon>Sordariomycetes</taxon>
        <taxon>Hypocreomycetidae</taxon>
        <taxon>Hypocreales</taxon>
        <taxon>Nectriaceae</taxon>
        <taxon>Fusarium</taxon>
        <taxon>Fusarium lateritium species complex</taxon>
    </lineage>
</organism>
<dbReference type="PANTHER" id="PTHR43669:SF3">
    <property type="entry name" value="ALCOHOL DEHYDROGENASE, PUTATIVE (AFU_ORTHOLOGUE AFUA_3G03445)-RELATED"/>
    <property type="match status" value="1"/>
</dbReference>
<comment type="similarity">
    <text evidence="1">Belongs to the short-chain dehydrogenases/reductases (SDR) family.</text>
</comment>
<dbReference type="InterPro" id="IPR002347">
    <property type="entry name" value="SDR_fam"/>
</dbReference>
<dbReference type="GO" id="GO:0016491">
    <property type="term" value="F:oxidoreductase activity"/>
    <property type="evidence" value="ECO:0007669"/>
    <property type="project" value="UniProtKB-KW"/>
</dbReference>
<dbReference type="Gene3D" id="4.10.240.10">
    <property type="entry name" value="Zn(2)-C6 fungal-type DNA-binding domain"/>
    <property type="match status" value="1"/>
</dbReference>
<evidence type="ECO:0000256" key="1">
    <source>
        <dbReference type="ARBA" id="ARBA00006484"/>
    </source>
</evidence>
<reference evidence="6" key="2">
    <citation type="submission" date="2020-05" db="EMBL/GenBank/DDBJ databases">
        <authorList>
            <person name="Kim H.-S."/>
            <person name="Proctor R.H."/>
            <person name="Brown D.W."/>
        </authorList>
    </citation>
    <scope>NUCLEOTIDE SEQUENCE</scope>
    <source>
        <strain evidence="6">NRRL 20472</strain>
    </source>
</reference>
<feature type="region of interest" description="Disordered" evidence="4">
    <location>
        <begin position="374"/>
        <end position="395"/>
    </location>
</feature>
<dbReference type="CDD" id="cd05233">
    <property type="entry name" value="SDR_c"/>
    <property type="match status" value="1"/>
</dbReference>
<feature type="domain" description="Zn(2)-C6 fungal-type" evidence="5">
    <location>
        <begin position="310"/>
        <end position="338"/>
    </location>
</feature>
<evidence type="ECO:0000256" key="3">
    <source>
        <dbReference type="ARBA" id="ARBA00023242"/>
    </source>
</evidence>
<dbReference type="SUPFAM" id="SSF51735">
    <property type="entry name" value="NAD(P)-binding Rossmann-fold domains"/>
    <property type="match status" value="1"/>
</dbReference>
<dbReference type="InterPro" id="IPR036291">
    <property type="entry name" value="NAD(P)-bd_dom_sf"/>
</dbReference>
<dbReference type="Pfam" id="PF00172">
    <property type="entry name" value="Zn_clus"/>
    <property type="match status" value="1"/>
</dbReference>
<evidence type="ECO:0000256" key="4">
    <source>
        <dbReference type="SAM" id="MobiDB-lite"/>
    </source>
</evidence>
<dbReference type="PANTHER" id="PTHR43669">
    <property type="entry name" value="5-KETO-D-GLUCONATE 5-REDUCTASE"/>
    <property type="match status" value="1"/>
</dbReference>
<dbReference type="Pfam" id="PF11951">
    <property type="entry name" value="Fungal_trans_2"/>
    <property type="match status" value="1"/>
</dbReference>
<keyword evidence="7" id="KW-1185">Reference proteome</keyword>
<keyword evidence="2" id="KW-0560">Oxidoreductase</keyword>
<dbReference type="SUPFAM" id="SSF57701">
    <property type="entry name" value="Zn2/Cys6 DNA-binding domain"/>
    <property type="match status" value="1"/>
</dbReference>
<dbReference type="InterPro" id="IPR021858">
    <property type="entry name" value="Fun_TF"/>
</dbReference>
<dbReference type="PROSITE" id="PS00463">
    <property type="entry name" value="ZN2_CY6_FUNGAL_1"/>
    <property type="match status" value="1"/>
</dbReference>
<dbReference type="InterPro" id="IPR001138">
    <property type="entry name" value="Zn2Cys6_DnaBD"/>
</dbReference>
<dbReference type="Gene3D" id="3.40.50.720">
    <property type="entry name" value="NAD(P)-binding Rossmann-like Domain"/>
    <property type="match status" value="1"/>
</dbReference>
<protein>
    <recommendedName>
        <fullName evidence="5">Zn(2)-C6 fungal-type domain-containing protein</fullName>
    </recommendedName>
</protein>
<feature type="compositionally biased region" description="Polar residues" evidence="4">
    <location>
        <begin position="377"/>
        <end position="395"/>
    </location>
</feature>
<sequence>MLSSNSSSGAQITPSPVILHYHLKACIVLKAISYIVSNYFSSFYTILDYQNKIKIITGAAGGIGQAVALEFAAAGAIIVMADIQIEQQETVASQIKSNGGQVYAYCCDVSNDESVSEFASSVLDNIGVPDILYNNAVFLRTGGILTVDLNTLRSEFDVNVLGYPRITQSFLPAMIIRGSGRIANTAPPNAFVPPQPVAEDVTYTESGFNITGNASDEWHKDFKKFFAKISRPAEDVAKLLVQDLKEEKYLVNAHPGFEKALQEWAQNDLDPHQDYLRCLNIHKDHPVITKAPRTGNDGALRGKKRPKVKGCYQCSRRRIDCDGGRPECQKCKAKGLTCDRLGIRYRFCDSVASRGKLAGKQVANLLSYNSPLIPHQMSEQDSSRPPTSALTLVSNQSSSELPASASVDLPRPQLDLSETVGTSRLALDDDQLDMNSFGGWVDRSLDHIDNETRSYLQYFSDFVAPVTGVIDAGFNGYRDLILPAAETDEVCLFGESLLNESDGVEFLLARSEDCLEFMRFCLELHPELEELMSDLFSMIGIARDIYIRRALHNSPPSETTPLLEQFRILSEKVDAHVDLVGRHLLAWSYFVVAAESTTPEHRTFFLQRLKQLHETTRCGNIRKAIHQVESLWAVQPVLRWTSALGGPTQALIM</sequence>
<evidence type="ECO:0000259" key="5">
    <source>
        <dbReference type="PROSITE" id="PS50048"/>
    </source>
</evidence>
<dbReference type="GO" id="GO:0008270">
    <property type="term" value="F:zinc ion binding"/>
    <property type="evidence" value="ECO:0007669"/>
    <property type="project" value="InterPro"/>
</dbReference>
<dbReference type="InterPro" id="IPR036864">
    <property type="entry name" value="Zn2-C6_fun-type_DNA-bd_sf"/>
</dbReference>
<name>A0A8H4TWX5_9HYPO</name>
<dbReference type="AlphaFoldDB" id="A0A8H4TWX5"/>
<dbReference type="GO" id="GO:0000981">
    <property type="term" value="F:DNA-binding transcription factor activity, RNA polymerase II-specific"/>
    <property type="evidence" value="ECO:0007669"/>
    <property type="project" value="InterPro"/>
</dbReference>
<comment type="caution">
    <text evidence="6">The sequence shown here is derived from an EMBL/GenBank/DDBJ whole genome shotgun (WGS) entry which is preliminary data.</text>
</comment>
<accession>A0A8H4TWX5</accession>
<proteinExistence type="inferred from homology"/>
<evidence type="ECO:0000313" key="6">
    <source>
        <dbReference type="EMBL" id="KAF4965516.1"/>
    </source>
</evidence>
<gene>
    <name evidence="6" type="ORF">FSARC_6696</name>
</gene>
<dbReference type="PROSITE" id="PS50048">
    <property type="entry name" value="ZN2_CY6_FUNGAL_2"/>
    <property type="match status" value="1"/>
</dbReference>
<keyword evidence="3" id="KW-0539">Nucleus</keyword>
<dbReference type="Pfam" id="PF00106">
    <property type="entry name" value="adh_short"/>
    <property type="match status" value="1"/>
</dbReference>